<evidence type="ECO:0000313" key="3">
    <source>
        <dbReference type="EMBL" id="MBE8722953.1"/>
    </source>
</evidence>
<dbReference type="InterPro" id="IPR008979">
    <property type="entry name" value="Galactose-bd-like_sf"/>
</dbReference>
<dbReference type="PANTHER" id="PTHR15730">
    <property type="entry name" value="EXPERIMENTAL AUTOIMMUNE PROSTATITIS ANTIGEN 2-RELATED"/>
    <property type="match status" value="1"/>
</dbReference>
<dbReference type="PANTHER" id="PTHR15730:SF5">
    <property type="entry name" value="SI:CH211-210B2.2-RELATED"/>
    <property type="match status" value="1"/>
</dbReference>
<dbReference type="InterPro" id="IPR035423">
    <property type="entry name" value="M60-like_N"/>
</dbReference>
<evidence type="ECO:0000259" key="1">
    <source>
        <dbReference type="PROSITE" id="PS50022"/>
    </source>
</evidence>
<evidence type="ECO:0000313" key="4">
    <source>
        <dbReference type="Proteomes" id="UP000618319"/>
    </source>
</evidence>
<protein>
    <recommendedName>
        <fullName evidence="5">Peptidase M60 domain-containing protein</fullName>
    </recommendedName>
</protein>
<dbReference type="InterPro" id="IPR051244">
    <property type="entry name" value="TCAF"/>
</dbReference>
<dbReference type="Pfam" id="PF00754">
    <property type="entry name" value="F5_F8_type_C"/>
    <property type="match status" value="1"/>
</dbReference>
<dbReference type="SMART" id="SM01276">
    <property type="entry name" value="M60-like"/>
    <property type="match status" value="1"/>
</dbReference>
<dbReference type="PROSITE" id="PS51723">
    <property type="entry name" value="PEPTIDASE_M60"/>
    <property type="match status" value="1"/>
</dbReference>
<dbReference type="InterPro" id="IPR031161">
    <property type="entry name" value="Peptidase_M60_dom"/>
</dbReference>
<dbReference type="Proteomes" id="UP000618319">
    <property type="component" value="Unassembled WGS sequence"/>
</dbReference>
<dbReference type="EMBL" id="PSKQ01000025">
    <property type="protein sequence ID" value="MBE8722953.1"/>
    <property type="molecule type" value="Genomic_DNA"/>
</dbReference>
<name>A0ABR9TC62_9SPHI</name>
<comment type="caution">
    <text evidence="3">The sequence shown here is derived from an EMBL/GenBank/DDBJ whole genome shotgun (WGS) entry which is preliminary data.</text>
</comment>
<dbReference type="Pfam" id="PF13402">
    <property type="entry name" value="Peptidase_M60"/>
    <property type="match status" value="1"/>
</dbReference>
<dbReference type="SUPFAM" id="SSF49785">
    <property type="entry name" value="Galactose-binding domain-like"/>
    <property type="match status" value="1"/>
</dbReference>
<organism evidence="3 4">
    <name type="scientific">Sphingobacterium pedocola</name>
    <dbReference type="NCBI Taxonomy" id="2082722"/>
    <lineage>
        <taxon>Bacteria</taxon>
        <taxon>Pseudomonadati</taxon>
        <taxon>Bacteroidota</taxon>
        <taxon>Sphingobacteriia</taxon>
        <taxon>Sphingobacteriales</taxon>
        <taxon>Sphingobacteriaceae</taxon>
        <taxon>Sphingobacterium</taxon>
    </lineage>
</organism>
<dbReference type="InterPro" id="IPR000421">
    <property type="entry name" value="FA58C"/>
</dbReference>
<evidence type="ECO:0000259" key="2">
    <source>
        <dbReference type="PROSITE" id="PS51723"/>
    </source>
</evidence>
<dbReference type="Gene3D" id="2.60.120.260">
    <property type="entry name" value="Galactose-binding domain-like"/>
    <property type="match status" value="1"/>
</dbReference>
<dbReference type="Gene3D" id="2.60.120.1250">
    <property type="entry name" value="Peptidase M60, enhancin-like domain 1"/>
    <property type="match status" value="1"/>
</dbReference>
<dbReference type="Gene3D" id="3.40.390.80">
    <property type="entry name" value="Peptidase M60, enhancin-like domain 2"/>
    <property type="match status" value="1"/>
</dbReference>
<keyword evidence="4" id="KW-1185">Reference proteome</keyword>
<proteinExistence type="predicted"/>
<dbReference type="Gene3D" id="1.10.390.30">
    <property type="entry name" value="Peptidase M60, enhancin-like domain 3"/>
    <property type="match status" value="1"/>
</dbReference>
<sequence length="667" mass="74896">MIYIMNIIKKSIIAVILLLIFVSCGKYGYDFENGFQSGDTDGENPNDTSLNYVDKSMLDRARIYPGLVGASAKRIQDTLVSLDLDFRYIKNSDLKISVTPRPIFSTGLYAPAGENVKIVVPTGVTGLTVQVGAHTVNLTGEEPLRRDPVIYTVKELFPGTNYVRNPYGGIIWIHAAIAISQPVGLKFSNVARTSDFILGKSNQEQWLQDVANNDVPWLELRSGRAIFTVPRSMVLQYRNELKVAETLIAWNDIYEKDYYAWMGLTKGNPDPKNAWPELPERGVLDIQLRKPAYAHAGQPWMATQDKHWFMQFSNADYIFSGTIDGAWGTYHEIGHNYQMGSTWSWSALGETTNNLFVFRGAHRLGNPGIAAHGAVSRDIPRGLEFAAKNAAKDFNTGEEPFLRLTPFLQIFNKVQGKNGESGWDFWTFIYTKARNSGYVFSLNEAKMDFFYRTLCEFTGNDYARFMDAWGIRVSSAAKRDMRNTYPGMTTKIWTYNPLTNTGGNDELDPKYDIIGSDFVWSSNMASAAEGGGFPSLSDGKLDTYWHTCYGTCTPNTTASVASPTFLDLDMKSPQAIRGVYYQNRQNNTFRRATRIFTKISENAPWIDRGELIISTANTDAGGRKNRAEMKFDAVEEIRYIRFAFTENNWGGEAHTAIAEAGAFYESN</sequence>
<feature type="domain" description="Peptidase M60" evidence="2">
    <location>
        <begin position="101"/>
        <end position="415"/>
    </location>
</feature>
<dbReference type="PROSITE" id="PS50022">
    <property type="entry name" value="FA58C_3"/>
    <property type="match status" value="1"/>
</dbReference>
<evidence type="ECO:0008006" key="5">
    <source>
        <dbReference type="Google" id="ProtNLM"/>
    </source>
</evidence>
<accession>A0ABR9TC62</accession>
<feature type="domain" description="F5/8 type C" evidence="1">
    <location>
        <begin position="502"/>
        <end position="662"/>
    </location>
</feature>
<gene>
    <name evidence="3" type="ORF">C4F40_19720</name>
</gene>
<dbReference type="Pfam" id="PF17291">
    <property type="entry name" value="M60-like_N"/>
    <property type="match status" value="1"/>
</dbReference>
<dbReference type="InterPro" id="IPR042279">
    <property type="entry name" value="Pep_M60_3"/>
</dbReference>
<reference evidence="3 4" key="1">
    <citation type="submission" date="2018-02" db="EMBL/GenBank/DDBJ databases">
        <title>Sphingobacterium KA21.</title>
        <authorList>
            <person name="Vasarhelyi B.M."/>
            <person name="Deshmukh S."/>
            <person name="Balint B."/>
            <person name="Kukolya J."/>
        </authorList>
    </citation>
    <scope>NUCLEOTIDE SEQUENCE [LARGE SCALE GENOMIC DNA]</scope>
    <source>
        <strain evidence="3 4">Ka21</strain>
    </source>
</reference>